<dbReference type="EMBL" id="CP053985">
    <property type="protein sequence ID" value="QKH34841.1"/>
    <property type="molecule type" value="Genomic_DNA"/>
</dbReference>
<evidence type="ECO:0000256" key="1">
    <source>
        <dbReference type="ARBA" id="ARBA00022679"/>
    </source>
</evidence>
<dbReference type="Gene3D" id="3.30.1540.10">
    <property type="entry name" value="formyl-coa transferase, domain 3"/>
    <property type="match status" value="1"/>
</dbReference>
<dbReference type="AlphaFoldDB" id="A0A7D4I6M3"/>
<keyword evidence="3" id="KW-1185">Reference proteome</keyword>
<keyword evidence="1 2" id="KW-0808">Transferase</keyword>
<dbReference type="PANTHER" id="PTHR48207">
    <property type="entry name" value="SUCCINATE--HYDROXYMETHYLGLUTARATE COA-TRANSFERASE"/>
    <property type="match status" value="1"/>
</dbReference>
<accession>A0A7D4I6M3</accession>
<name>A0A7D4I6M3_9BURK</name>
<dbReference type="Gene3D" id="3.40.50.10540">
    <property type="entry name" value="Crotonobetainyl-coa:carnitine coa-transferase, domain 1"/>
    <property type="match status" value="1"/>
</dbReference>
<evidence type="ECO:0000313" key="3">
    <source>
        <dbReference type="Proteomes" id="UP000500970"/>
    </source>
</evidence>
<dbReference type="SUPFAM" id="SSF89796">
    <property type="entry name" value="CoA-transferase family III (CaiB/BaiF)"/>
    <property type="match status" value="1"/>
</dbReference>
<evidence type="ECO:0000313" key="2">
    <source>
        <dbReference type="EMBL" id="QKH34841.1"/>
    </source>
</evidence>
<dbReference type="InterPro" id="IPR050483">
    <property type="entry name" value="CoA-transferase_III_domain"/>
</dbReference>
<protein>
    <submittedName>
        <fullName evidence="2">CoA transferase</fullName>
    </submittedName>
</protein>
<proteinExistence type="predicted"/>
<reference evidence="2 3" key="1">
    <citation type="submission" date="2020-05" db="EMBL/GenBank/DDBJ databases">
        <title>FDA dAtabase for Regulatory Grade micrObial Sequences (FDA-ARGOS): Supporting development and validation of Infectious Disease Dx tests.</title>
        <authorList>
            <person name="Sproer C."/>
            <person name="Gronow S."/>
            <person name="Severitt S."/>
            <person name="Schroder I."/>
            <person name="Tallon L."/>
            <person name="Sadzewicz L."/>
            <person name="Zhao X."/>
            <person name="Vavikolanu K."/>
            <person name="Mehta A."/>
            <person name="Aluvathingal J."/>
            <person name="Nadendla S."/>
            <person name="Myers T."/>
            <person name="Yan Y."/>
            <person name="Sichtig H."/>
        </authorList>
    </citation>
    <scope>NUCLEOTIDE SEQUENCE [LARGE SCALE GENOMIC DNA]</scope>
    <source>
        <strain evidence="2 3">FDAARGOS_790</strain>
    </source>
</reference>
<organism evidence="2 3">
    <name type="scientific">Achromobacter pestifer</name>
    <dbReference type="NCBI Taxonomy" id="1353889"/>
    <lineage>
        <taxon>Bacteria</taxon>
        <taxon>Pseudomonadati</taxon>
        <taxon>Pseudomonadota</taxon>
        <taxon>Betaproteobacteria</taxon>
        <taxon>Burkholderiales</taxon>
        <taxon>Alcaligenaceae</taxon>
        <taxon>Achromobacter</taxon>
    </lineage>
</organism>
<dbReference type="InterPro" id="IPR023606">
    <property type="entry name" value="CoA-Trfase_III_dom_1_sf"/>
</dbReference>
<dbReference type="KEGG" id="apes:FOC84_07710"/>
<dbReference type="PANTHER" id="PTHR48207:SF3">
    <property type="entry name" value="SUCCINATE--HYDROXYMETHYLGLUTARATE COA-TRANSFERASE"/>
    <property type="match status" value="1"/>
</dbReference>
<sequence>MEHEIARRTALQGLRVLDLCTHATQYCGKLLAQLGAEVILVEPPAGSATRRTGPFVGDQPHMERSLSYAYLNQGKKGACLDASTPEGRDLVLKLARTADIVIEDWGVGVLERFGLGYADLCAARSSVVLTRISPYGQTGPYSTYVADDLTTLAMGGLLYLGGYPDTAPLAAYGQQAYLAAAQFAAVGSLIALWECETASGSGQLVDVSIQECVSMALENAAQFVDLEATVRRRNGGQQRQAGTGVFSCGDGMVYLMAGGIAGNRFWNATASWLQDVGAPGAASLLEPQWQDPEFLASDDAKAQFEGVFLPYASTRTKAQLYAEGQRRRIPICPVSTSADLLVNPQLRHRQFFQETDHPYTGMSFAVPGAPYRLTETPWRLGAPAPRLGEHTASILSELGIGFMDQELLLLSGGTA</sequence>
<dbReference type="InterPro" id="IPR003673">
    <property type="entry name" value="CoA-Trfase_fam_III"/>
</dbReference>
<dbReference type="Proteomes" id="UP000500970">
    <property type="component" value="Chromosome"/>
</dbReference>
<gene>
    <name evidence="2" type="ORF">FOC84_07710</name>
</gene>
<dbReference type="InterPro" id="IPR044855">
    <property type="entry name" value="CoA-Trfase_III_dom3_sf"/>
</dbReference>
<dbReference type="Pfam" id="PF02515">
    <property type="entry name" value="CoA_transf_3"/>
    <property type="match status" value="1"/>
</dbReference>
<dbReference type="RefSeq" id="WP_173143907.1">
    <property type="nucleotide sequence ID" value="NZ_CP053985.1"/>
</dbReference>
<dbReference type="GO" id="GO:0008410">
    <property type="term" value="F:CoA-transferase activity"/>
    <property type="evidence" value="ECO:0007669"/>
    <property type="project" value="TreeGrafter"/>
</dbReference>